<dbReference type="AlphaFoldDB" id="A0A5N0EJ13"/>
<keyword evidence="3 5" id="KW-1133">Transmembrane helix</keyword>
<feature type="transmembrane region" description="Helical" evidence="5">
    <location>
        <begin position="167"/>
        <end position="193"/>
    </location>
</feature>
<feature type="transmembrane region" description="Helical" evidence="5">
    <location>
        <begin position="83"/>
        <end position="103"/>
    </location>
</feature>
<feature type="domain" description="Major facilitator superfamily (MFS) profile" evidence="6">
    <location>
        <begin position="15"/>
        <end position="504"/>
    </location>
</feature>
<feature type="transmembrane region" description="Helical" evidence="5">
    <location>
        <begin position="309"/>
        <end position="330"/>
    </location>
</feature>
<evidence type="ECO:0000256" key="2">
    <source>
        <dbReference type="ARBA" id="ARBA00022692"/>
    </source>
</evidence>
<sequence>MPVSPTLPRSRQRLILAVLLLSSFLIWMDNTILGLAFQTLADPVRGLGATPAQLQWATGAYTLVFAALMFTAGALGDRFGHRTVLATGMATFAAASVWAAYVGNADELIAARAVMGVGSALIMPATMAILTWTFTGPARATAIGISSASAGVGIAAGPLLAGVLLDHFWWGSVFLINVPAVLIGLVGIVTLIPEFRSPTPRPLDPAGLLLSISGLAALAYGLIRAGQVASWTPVDVWVPIAVGVILLGAFVVVELRLREPSFDPRLLAERTFGGGNVAIGLLLFAMTAAGFYSAFYLQGARGFSPLQAGFASSPAALGAIVGGPLGIRLVRRWSLRPVTATALTVAAVAMGCSALFGLHTSLVWIEIVLLVQGLSIGIVMGSVTAALLSTLPLARAGAGSAVTNTVRQTGSVLGIAVGGTIMSIVYRRAIEGSVHDLPGEVQEHVRVSAEQARHVASGIGRPDLVRAADEAFIHAMHVGAVWTMFIALAGAAVLVTALRPSRTRIESTPEQTDVLESAAL</sequence>
<feature type="transmembrane region" description="Helical" evidence="5">
    <location>
        <begin position="337"/>
        <end position="356"/>
    </location>
</feature>
<accession>A0A5N0EJ13</accession>
<feature type="transmembrane region" description="Helical" evidence="5">
    <location>
        <begin position="109"/>
        <end position="130"/>
    </location>
</feature>
<dbReference type="Gene3D" id="1.20.1720.10">
    <property type="entry name" value="Multidrug resistance protein D"/>
    <property type="match status" value="1"/>
</dbReference>
<proteinExistence type="predicted"/>
<feature type="transmembrane region" description="Helical" evidence="5">
    <location>
        <begin position="471"/>
        <end position="498"/>
    </location>
</feature>
<dbReference type="Gene3D" id="1.20.1250.20">
    <property type="entry name" value="MFS general substrate transporter like domains"/>
    <property type="match status" value="1"/>
</dbReference>
<gene>
    <name evidence="7" type="ORF">F3087_09885</name>
</gene>
<evidence type="ECO:0000259" key="6">
    <source>
        <dbReference type="PROSITE" id="PS50850"/>
    </source>
</evidence>
<evidence type="ECO:0000256" key="4">
    <source>
        <dbReference type="ARBA" id="ARBA00023136"/>
    </source>
</evidence>
<feature type="transmembrane region" description="Helical" evidence="5">
    <location>
        <begin position="409"/>
        <end position="426"/>
    </location>
</feature>
<dbReference type="SUPFAM" id="SSF103473">
    <property type="entry name" value="MFS general substrate transporter"/>
    <property type="match status" value="1"/>
</dbReference>
<feature type="transmembrane region" description="Helical" evidence="5">
    <location>
        <begin position="236"/>
        <end position="257"/>
    </location>
</feature>
<feature type="transmembrane region" description="Helical" evidence="5">
    <location>
        <begin position="142"/>
        <end position="161"/>
    </location>
</feature>
<dbReference type="Proteomes" id="UP000323876">
    <property type="component" value="Unassembled WGS sequence"/>
</dbReference>
<dbReference type="PROSITE" id="PS50850">
    <property type="entry name" value="MFS"/>
    <property type="match status" value="1"/>
</dbReference>
<keyword evidence="8" id="KW-1185">Reference proteome</keyword>
<evidence type="ECO:0000256" key="1">
    <source>
        <dbReference type="ARBA" id="ARBA00004651"/>
    </source>
</evidence>
<dbReference type="PANTHER" id="PTHR42718">
    <property type="entry name" value="MAJOR FACILITATOR SUPERFAMILY MULTIDRUG TRANSPORTER MFSC"/>
    <property type="match status" value="1"/>
</dbReference>
<dbReference type="OrthoDB" id="9781469at2"/>
<dbReference type="InterPro" id="IPR036259">
    <property type="entry name" value="MFS_trans_sf"/>
</dbReference>
<evidence type="ECO:0000313" key="7">
    <source>
        <dbReference type="EMBL" id="KAA8889252.1"/>
    </source>
</evidence>
<feature type="transmembrane region" description="Helical" evidence="5">
    <location>
        <begin position="205"/>
        <end position="224"/>
    </location>
</feature>
<reference evidence="7 8" key="1">
    <citation type="submission" date="2019-09" db="EMBL/GenBank/DDBJ databases">
        <authorList>
            <person name="Wang X."/>
        </authorList>
    </citation>
    <scope>NUCLEOTIDE SEQUENCE [LARGE SCALE GENOMIC DNA]</scope>
    <source>
        <strain evidence="7 8">CICC 11023</strain>
    </source>
</reference>
<dbReference type="InterPro" id="IPR011701">
    <property type="entry name" value="MFS"/>
</dbReference>
<feature type="transmembrane region" description="Helical" evidence="5">
    <location>
        <begin position="277"/>
        <end position="297"/>
    </location>
</feature>
<dbReference type="GO" id="GO:0022857">
    <property type="term" value="F:transmembrane transporter activity"/>
    <property type="evidence" value="ECO:0007669"/>
    <property type="project" value="InterPro"/>
</dbReference>
<comment type="subcellular location">
    <subcellularLocation>
        <location evidence="1">Cell membrane</location>
        <topology evidence="1">Multi-pass membrane protein</topology>
    </subcellularLocation>
</comment>
<protein>
    <submittedName>
        <fullName evidence="7">MFS transporter</fullName>
    </submittedName>
</protein>
<dbReference type="InterPro" id="IPR020846">
    <property type="entry name" value="MFS_dom"/>
</dbReference>
<feature type="transmembrane region" description="Helical" evidence="5">
    <location>
        <begin position="362"/>
        <end position="388"/>
    </location>
</feature>
<dbReference type="CDD" id="cd17321">
    <property type="entry name" value="MFS_MMR_MDR_like"/>
    <property type="match status" value="1"/>
</dbReference>
<evidence type="ECO:0000256" key="3">
    <source>
        <dbReference type="ARBA" id="ARBA00022989"/>
    </source>
</evidence>
<dbReference type="GO" id="GO:0005886">
    <property type="term" value="C:plasma membrane"/>
    <property type="evidence" value="ECO:0007669"/>
    <property type="project" value="UniProtKB-SubCell"/>
</dbReference>
<evidence type="ECO:0000256" key="5">
    <source>
        <dbReference type="SAM" id="Phobius"/>
    </source>
</evidence>
<keyword evidence="2 5" id="KW-0812">Transmembrane</keyword>
<feature type="transmembrane region" description="Helical" evidence="5">
    <location>
        <begin position="58"/>
        <end position="76"/>
    </location>
</feature>
<dbReference type="PANTHER" id="PTHR42718:SF42">
    <property type="entry name" value="EXPORT PROTEIN"/>
    <property type="match status" value="1"/>
</dbReference>
<comment type="caution">
    <text evidence="7">The sequence shown here is derived from an EMBL/GenBank/DDBJ whole genome shotgun (WGS) entry which is preliminary data.</text>
</comment>
<dbReference type="Pfam" id="PF07690">
    <property type="entry name" value="MFS_1"/>
    <property type="match status" value="1"/>
</dbReference>
<dbReference type="EMBL" id="VXLC01000003">
    <property type="protein sequence ID" value="KAA8889252.1"/>
    <property type="molecule type" value="Genomic_DNA"/>
</dbReference>
<keyword evidence="4 5" id="KW-0472">Membrane</keyword>
<organism evidence="7 8">
    <name type="scientific">Nocardia colli</name>
    <dbReference type="NCBI Taxonomy" id="2545717"/>
    <lineage>
        <taxon>Bacteria</taxon>
        <taxon>Bacillati</taxon>
        <taxon>Actinomycetota</taxon>
        <taxon>Actinomycetes</taxon>
        <taxon>Mycobacteriales</taxon>
        <taxon>Nocardiaceae</taxon>
        <taxon>Nocardia</taxon>
    </lineage>
</organism>
<evidence type="ECO:0000313" key="8">
    <source>
        <dbReference type="Proteomes" id="UP000323876"/>
    </source>
</evidence>
<name>A0A5N0EJ13_9NOCA</name>